<keyword evidence="4" id="KW-0963">Cytoplasm</keyword>
<keyword evidence="12" id="KW-1185">Reference proteome</keyword>
<evidence type="ECO:0000256" key="2">
    <source>
        <dbReference type="ARBA" id="ARBA00007599"/>
    </source>
</evidence>
<evidence type="ECO:0000256" key="4">
    <source>
        <dbReference type="ARBA" id="ARBA00022490"/>
    </source>
</evidence>
<keyword evidence="8" id="KW-0067">ATP-binding</keyword>
<dbReference type="GO" id="GO:0002949">
    <property type="term" value="P:tRNA threonylcarbamoyladenosine modification"/>
    <property type="evidence" value="ECO:0007669"/>
    <property type="project" value="InterPro"/>
</dbReference>
<evidence type="ECO:0000256" key="10">
    <source>
        <dbReference type="ARBA" id="ARBA00032441"/>
    </source>
</evidence>
<dbReference type="GO" id="GO:0005737">
    <property type="term" value="C:cytoplasm"/>
    <property type="evidence" value="ECO:0007669"/>
    <property type="project" value="UniProtKB-SubCell"/>
</dbReference>
<dbReference type="OrthoDB" id="9800307at2"/>
<name>A0A4R2PWF7_9RHOB</name>
<dbReference type="Proteomes" id="UP000294835">
    <property type="component" value="Unassembled WGS sequence"/>
</dbReference>
<evidence type="ECO:0000256" key="5">
    <source>
        <dbReference type="ARBA" id="ARBA00022694"/>
    </source>
</evidence>
<dbReference type="Pfam" id="PF02367">
    <property type="entry name" value="TsaE"/>
    <property type="match status" value="1"/>
</dbReference>
<protein>
    <recommendedName>
        <fullName evidence="3">tRNA threonylcarbamoyladenosine biosynthesis protein TsaE</fullName>
    </recommendedName>
    <alternativeName>
        <fullName evidence="10">t(6)A37 threonylcarbamoyladenosine biosynthesis protein TsaE</fullName>
    </alternativeName>
</protein>
<proteinExistence type="inferred from homology"/>
<accession>A0A4R2PWF7</accession>
<comment type="caution">
    <text evidence="11">The sequence shown here is derived from an EMBL/GenBank/DDBJ whole genome shotgun (WGS) entry which is preliminary data.</text>
</comment>
<evidence type="ECO:0000313" key="12">
    <source>
        <dbReference type="Proteomes" id="UP000294835"/>
    </source>
</evidence>
<evidence type="ECO:0000256" key="3">
    <source>
        <dbReference type="ARBA" id="ARBA00019010"/>
    </source>
</evidence>
<dbReference type="PANTHER" id="PTHR33540:SF2">
    <property type="entry name" value="TRNA THREONYLCARBAMOYLADENOSINE BIOSYNTHESIS PROTEIN TSAE"/>
    <property type="match status" value="1"/>
</dbReference>
<evidence type="ECO:0000256" key="6">
    <source>
        <dbReference type="ARBA" id="ARBA00022723"/>
    </source>
</evidence>
<organism evidence="11 12">
    <name type="scientific">Rhodovulum marinum</name>
    <dbReference type="NCBI Taxonomy" id="320662"/>
    <lineage>
        <taxon>Bacteria</taxon>
        <taxon>Pseudomonadati</taxon>
        <taxon>Pseudomonadota</taxon>
        <taxon>Alphaproteobacteria</taxon>
        <taxon>Rhodobacterales</taxon>
        <taxon>Paracoccaceae</taxon>
        <taxon>Rhodovulum</taxon>
    </lineage>
</organism>
<comment type="similarity">
    <text evidence="2">Belongs to the TsaE family.</text>
</comment>
<evidence type="ECO:0000256" key="7">
    <source>
        <dbReference type="ARBA" id="ARBA00022741"/>
    </source>
</evidence>
<dbReference type="RefSeq" id="WP_132463391.1">
    <property type="nucleotide sequence ID" value="NZ_SLXP01000008.1"/>
</dbReference>
<dbReference type="InterPro" id="IPR003442">
    <property type="entry name" value="T6A_TsaE"/>
</dbReference>
<comment type="subcellular location">
    <subcellularLocation>
        <location evidence="1">Cytoplasm</location>
    </subcellularLocation>
</comment>
<gene>
    <name evidence="11" type="ORF">EV662_108182</name>
</gene>
<reference evidence="11 12" key="1">
    <citation type="submission" date="2019-03" db="EMBL/GenBank/DDBJ databases">
        <title>Genomic Encyclopedia of Type Strains, Phase IV (KMG-IV): sequencing the most valuable type-strain genomes for metagenomic binning, comparative biology and taxonomic classification.</title>
        <authorList>
            <person name="Goeker M."/>
        </authorList>
    </citation>
    <scope>NUCLEOTIDE SEQUENCE [LARGE SCALE GENOMIC DNA]</scope>
    <source>
        <strain evidence="11 12">DSM 18063</strain>
    </source>
</reference>
<keyword evidence="5" id="KW-0819">tRNA processing</keyword>
<keyword evidence="9" id="KW-0460">Magnesium</keyword>
<evidence type="ECO:0000256" key="1">
    <source>
        <dbReference type="ARBA" id="ARBA00004496"/>
    </source>
</evidence>
<dbReference type="Gene3D" id="3.40.50.300">
    <property type="entry name" value="P-loop containing nucleotide triphosphate hydrolases"/>
    <property type="match status" value="1"/>
</dbReference>
<dbReference type="PANTHER" id="PTHR33540">
    <property type="entry name" value="TRNA THREONYLCARBAMOYLADENOSINE BIOSYNTHESIS PROTEIN TSAE"/>
    <property type="match status" value="1"/>
</dbReference>
<dbReference type="InterPro" id="IPR027417">
    <property type="entry name" value="P-loop_NTPase"/>
</dbReference>
<evidence type="ECO:0000256" key="9">
    <source>
        <dbReference type="ARBA" id="ARBA00022842"/>
    </source>
</evidence>
<dbReference type="EMBL" id="SLXP01000008">
    <property type="protein sequence ID" value="TCP40307.1"/>
    <property type="molecule type" value="Genomic_DNA"/>
</dbReference>
<evidence type="ECO:0000256" key="8">
    <source>
        <dbReference type="ARBA" id="ARBA00022840"/>
    </source>
</evidence>
<keyword evidence="7" id="KW-0547">Nucleotide-binding</keyword>
<dbReference type="GO" id="GO:0046872">
    <property type="term" value="F:metal ion binding"/>
    <property type="evidence" value="ECO:0007669"/>
    <property type="project" value="UniProtKB-KW"/>
</dbReference>
<keyword evidence="6" id="KW-0479">Metal-binding</keyword>
<dbReference type="GO" id="GO:0005524">
    <property type="term" value="F:ATP binding"/>
    <property type="evidence" value="ECO:0007669"/>
    <property type="project" value="UniProtKB-KW"/>
</dbReference>
<dbReference type="SUPFAM" id="SSF52540">
    <property type="entry name" value="P-loop containing nucleoside triphosphate hydrolases"/>
    <property type="match status" value="1"/>
</dbReference>
<dbReference type="NCBIfam" id="TIGR00150">
    <property type="entry name" value="T6A_YjeE"/>
    <property type="match status" value="1"/>
</dbReference>
<evidence type="ECO:0000313" key="11">
    <source>
        <dbReference type="EMBL" id="TCP40307.1"/>
    </source>
</evidence>
<dbReference type="AlphaFoldDB" id="A0A4R2PWF7"/>
<sequence>MSPPAPSVHAQLTLASEAETRALAGRLATLLHAGDTLLLDGPIGAGKTAFARAMIHDLQARAGLPPEDVPSPTFTLVQVYEAGALEIWHADLYRLSHPDEAVELGLDEAFATALCLVEWPDRLGSLAPTGALRLAFAPGPSEDARLLTLSADDPAWSARLAPLLAACEDA</sequence>